<evidence type="ECO:0000313" key="1">
    <source>
        <dbReference type="EMBL" id="KAF9508833.1"/>
    </source>
</evidence>
<evidence type="ECO:0000313" key="2">
    <source>
        <dbReference type="Proteomes" id="UP000886523"/>
    </source>
</evidence>
<accession>A0A9P6AN42</accession>
<dbReference type="SUPFAM" id="SSF53187">
    <property type="entry name" value="Zn-dependent exopeptidases"/>
    <property type="match status" value="1"/>
</dbReference>
<evidence type="ECO:0008006" key="3">
    <source>
        <dbReference type="Google" id="ProtNLM"/>
    </source>
</evidence>
<dbReference type="PANTHER" id="PTHR30575:SF0">
    <property type="entry name" value="XAA-ARG DIPEPTIDASE"/>
    <property type="match status" value="1"/>
</dbReference>
<protein>
    <recommendedName>
        <fullName evidence="3">Peptidase M20 domain-containing protein 2</fullName>
    </recommendedName>
</protein>
<organism evidence="1 2">
    <name type="scientific">Hydnum rufescens UP504</name>
    <dbReference type="NCBI Taxonomy" id="1448309"/>
    <lineage>
        <taxon>Eukaryota</taxon>
        <taxon>Fungi</taxon>
        <taxon>Dikarya</taxon>
        <taxon>Basidiomycota</taxon>
        <taxon>Agaricomycotina</taxon>
        <taxon>Agaricomycetes</taxon>
        <taxon>Cantharellales</taxon>
        <taxon>Hydnaceae</taxon>
        <taxon>Hydnum</taxon>
    </lineage>
</organism>
<dbReference type="InterPro" id="IPR052030">
    <property type="entry name" value="Peptidase_M20/M20A_hydrolases"/>
</dbReference>
<dbReference type="Proteomes" id="UP000886523">
    <property type="component" value="Unassembled WGS sequence"/>
</dbReference>
<dbReference type="PANTHER" id="PTHR30575">
    <property type="entry name" value="PEPTIDASE M20"/>
    <property type="match status" value="1"/>
</dbReference>
<dbReference type="AlphaFoldDB" id="A0A9P6AN42"/>
<dbReference type="Gene3D" id="3.40.630.10">
    <property type="entry name" value="Zn peptidases"/>
    <property type="match status" value="2"/>
</dbReference>
<sequence length="306" mass="33674">MHPRGTPPLQYASVDETSTFSPEILKAVDEYIDSCNVEFRESSIKIHETMFEARYAHKVFTEFMEAHGFSITPHYLGLETAWRAAWSNISPPSKKWVRTIGFNGEMDALPGIGHACGHNLIAMGGVAAALGTKYAVVLPDYAKMRWLVCAPTAKEVEVFRVCCAVFRYRSCTGPRVPDKIDRTFSCYDLWQNDELASEFSAAMKQYGCRFPRHAPETMFRHPSGSFNLVPGGNVTYELPALHPSCAIPTTEDGGNHTPDSAATKEAHAIAISVAKCIALTGLRVLTDGDFYARVRKAFEGGDSGPL</sequence>
<dbReference type="OrthoDB" id="6119954at2759"/>
<proteinExistence type="predicted"/>
<comment type="caution">
    <text evidence="1">The sequence shown here is derived from an EMBL/GenBank/DDBJ whole genome shotgun (WGS) entry which is preliminary data.</text>
</comment>
<name>A0A9P6AN42_9AGAM</name>
<dbReference type="EMBL" id="MU129049">
    <property type="protein sequence ID" value="KAF9508833.1"/>
    <property type="molecule type" value="Genomic_DNA"/>
</dbReference>
<gene>
    <name evidence="1" type="ORF">BS47DRAFT_1384609</name>
</gene>
<dbReference type="GO" id="GO:0016805">
    <property type="term" value="F:dipeptidase activity"/>
    <property type="evidence" value="ECO:0007669"/>
    <property type="project" value="TreeGrafter"/>
</dbReference>
<keyword evidence="2" id="KW-1185">Reference proteome</keyword>
<reference evidence="1" key="1">
    <citation type="journal article" date="2020" name="Nat. Commun.">
        <title>Large-scale genome sequencing of mycorrhizal fungi provides insights into the early evolution of symbiotic traits.</title>
        <authorList>
            <person name="Miyauchi S."/>
            <person name="Kiss E."/>
            <person name="Kuo A."/>
            <person name="Drula E."/>
            <person name="Kohler A."/>
            <person name="Sanchez-Garcia M."/>
            <person name="Morin E."/>
            <person name="Andreopoulos B."/>
            <person name="Barry K.W."/>
            <person name="Bonito G."/>
            <person name="Buee M."/>
            <person name="Carver A."/>
            <person name="Chen C."/>
            <person name="Cichocki N."/>
            <person name="Clum A."/>
            <person name="Culley D."/>
            <person name="Crous P.W."/>
            <person name="Fauchery L."/>
            <person name="Girlanda M."/>
            <person name="Hayes R.D."/>
            <person name="Keri Z."/>
            <person name="LaButti K."/>
            <person name="Lipzen A."/>
            <person name="Lombard V."/>
            <person name="Magnuson J."/>
            <person name="Maillard F."/>
            <person name="Murat C."/>
            <person name="Nolan M."/>
            <person name="Ohm R.A."/>
            <person name="Pangilinan J."/>
            <person name="Pereira M.F."/>
            <person name="Perotto S."/>
            <person name="Peter M."/>
            <person name="Pfister S."/>
            <person name="Riley R."/>
            <person name="Sitrit Y."/>
            <person name="Stielow J.B."/>
            <person name="Szollosi G."/>
            <person name="Zifcakova L."/>
            <person name="Stursova M."/>
            <person name="Spatafora J.W."/>
            <person name="Tedersoo L."/>
            <person name="Vaario L.M."/>
            <person name="Yamada A."/>
            <person name="Yan M."/>
            <person name="Wang P."/>
            <person name="Xu J."/>
            <person name="Bruns T."/>
            <person name="Baldrian P."/>
            <person name="Vilgalys R."/>
            <person name="Dunand C."/>
            <person name="Henrissat B."/>
            <person name="Grigoriev I.V."/>
            <person name="Hibbett D."/>
            <person name="Nagy L.G."/>
            <person name="Martin F.M."/>
        </authorList>
    </citation>
    <scope>NUCLEOTIDE SEQUENCE</scope>
    <source>
        <strain evidence="1">UP504</strain>
    </source>
</reference>